<evidence type="ECO:0000313" key="3">
    <source>
        <dbReference type="Proteomes" id="UP000473571"/>
    </source>
</evidence>
<sequence>MKVAPVAESAGSPSIPSGWKEFLMPIESIEHGARKLLGYGAELKVLGPRELVARLTDEVAATQALY</sequence>
<gene>
    <name evidence="2" type="ORF">F7R13_12550</name>
</gene>
<dbReference type="EMBL" id="VZOL01000125">
    <property type="protein sequence ID" value="KAB0678136.1"/>
    <property type="molecule type" value="Genomic_DNA"/>
</dbReference>
<feature type="domain" description="WCX" evidence="1">
    <location>
        <begin position="16"/>
        <end position="61"/>
    </location>
</feature>
<protein>
    <submittedName>
        <fullName evidence="2">WYL domain-containing protein</fullName>
    </submittedName>
</protein>
<dbReference type="Pfam" id="PF25583">
    <property type="entry name" value="WCX"/>
    <property type="match status" value="1"/>
</dbReference>
<organism evidence="2 3">
    <name type="scientific">Burkholderia territorii</name>
    <dbReference type="NCBI Taxonomy" id="1503055"/>
    <lineage>
        <taxon>Bacteria</taxon>
        <taxon>Pseudomonadati</taxon>
        <taxon>Pseudomonadota</taxon>
        <taxon>Betaproteobacteria</taxon>
        <taxon>Burkholderiales</taxon>
        <taxon>Burkholderiaceae</taxon>
        <taxon>Burkholderia</taxon>
        <taxon>Burkholderia cepacia complex</taxon>
    </lineage>
</organism>
<dbReference type="Proteomes" id="UP000473571">
    <property type="component" value="Unassembled WGS sequence"/>
</dbReference>
<name>A0A6L3NIK0_9BURK</name>
<dbReference type="InterPro" id="IPR057727">
    <property type="entry name" value="WCX_dom"/>
</dbReference>
<evidence type="ECO:0000259" key="1">
    <source>
        <dbReference type="Pfam" id="PF25583"/>
    </source>
</evidence>
<reference evidence="2 3" key="1">
    <citation type="submission" date="2019-09" db="EMBL/GenBank/DDBJ databases">
        <title>Draft genome sequences of 48 bacterial type strains from the CCUG.</title>
        <authorList>
            <person name="Tunovic T."/>
            <person name="Pineiro-Iglesias B."/>
            <person name="Unosson C."/>
            <person name="Inganas E."/>
            <person name="Ohlen M."/>
            <person name="Cardew S."/>
            <person name="Jensie-Markopoulos S."/>
            <person name="Salva-Serra F."/>
            <person name="Jaen-Luchoro D."/>
            <person name="Karlsson R."/>
            <person name="Svensson-Stadler L."/>
            <person name="Chun J."/>
            <person name="Moore E."/>
        </authorList>
    </citation>
    <scope>NUCLEOTIDE SEQUENCE [LARGE SCALE GENOMIC DNA]</scope>
    <source>
        <strain evidence="2 3">CCUG 65687</strain>
    </source>
</reference>
<comment type="caution">
    <text evidence="2">The sequence shown here is derived from an EMBL/GenBank/DDBJ whole genome shotgun (WGS) entry which is preliminary data.</text>
</comment>
<accession>A0A6L3NIK0</accession>
<evidence type="ECO:0000313" key="2">
    <source>
        <dbReference type="EMBL" id="KAB0678136.1"/>
    </source>
</evidence>
<proteinExistence type="predicted"/>
<dbReference type="AlphaFoldDB" id="A0A6L3NIK0"/>